<accession>A0A080ZZG3</accession>
<protein>
    <submittedName>
        <fullName evidence="1">Uncharacterized protein</fullName>
    </submittedName>
</protein>
<evidence type="ECO:0000313" key="2">
    <source>
        <dbReference type="Proteomes" id="UP000028582"/>
    </source>
</evidence>
<dbReference type="AlphaFoldDB" id="A0A080ZZG3"/>
<reference evidence="1 2" key="1">
    <citation type="submission" date="2013-11" db="EMBL/GenBank/DDBJ databases">
        <title>The Genome Sequence of Phytophthora parasitica P1976.</title>
        <authorList>
            <consortium name="The Broad Institute Genomics Platform"/>
            <person name="Russ C."/>
            <person name="Tyler B."/>
            <person name="Panabieres F."/>
            <person name="Shan W."/>
            <person name="Tripathy S."/>
            <person name="Grunwald N."/>
            <person name="Machado M."/>
            <person name="Johnson C.S."/>
            <person name="Walker B."/>
            <person name="Young S."/>
            <person name="Zeng Q."/>
            <person name="Gargeya S."/>
            <person name="Fitzgerald M."/>
            <person name="Haas B."/>
            <person name="Abouelleil A."/>
            <person name="Allen A.W."/>
            <person name="Alvarado L."/>
            <person name="Arachchi H.M."/>
            <person name="Berlin A.M."/>
            <person name="Chapman S.B."/>
            <person name="Gainer-Dewar J."/>
            <person name="Goldberg J."/>
            <person name="Griggs A."/>
            <person name="Gujja S."/>
            <person name="Hansen M."/>
            <person name="Howarth C."/>
            <person name="Imamovic A."/>
            <person name="Ireland A."/>
            <person name="Larimer J."/>
            <person name="McCowan C."/>
            <person name="Murphy C."/>
            <person name="Pearson M."/>
            <person name="Poon T.W."/>
            <person name="Priest M."/>
            <person name="Roberts A."/>
            <person name="Saif S."/>
            <person name="Shea T."/>
            <person name="Sisk P."/>
            <person name="Sykes S."/>
            <person name="Wortman J."/>
            <person name="Nusbaum C."/>
            <person name="Birren B."/>
        </authorList>
    </citation>
    <scope>NUCLEOTIDE SEQUENCE [LARGE SCALE GENOMIC DNA]</scope>
    <source>
        <strain evidence="1 2">P1976</strain>
    </source>
</reference>
<evidence type="ECO:0000313" key="1">
    <source>
        <dbReference type="EMBL" id="ETO72024.1"/>
    </source>
</evidence>
<organism evidence="1 2">
    <name type="scientific">Phytophthora nicotianae P1976</name>
    <dbReference type="NCBI Taxonomy" id="1317066"/>
    <lineage>
        <taxon>Eukaryota</taxon>
        <taxon>Sar</taxon>
        <taxon>Stramenopiles</taxon>
        <taxon>Oomycota</taxon>
        <taxon>Peronosporomycetes</taxon>
        <taxon>Peronosporales</taxon>
        <taxon>Peronosporaceae</taxon>
        <taxon>Phytophthora</taxon>
    </lineage>
</organism>
<dbReference type="PANTHER" id="PTHR40866:SF1">
    <property type="entry name" value="BED-TYPE DOMAIN-CONTAINING PROTEIN"/>
    <property type="match status" value="1"/>
</dbReference>
<dbReference type="PANTHER" id="PTHR40866">
    <property type="entry name" value="BED-TYPE DOMAIN-CONTAINING PROTEIN"/>
    <property type="match status" value="1"/>
</dbReference>
<dbReference type="Proteomes" id="UP000028582">
    <property type="component" value="Unassembled WGS sequence"/>
</dbReference>
<comment type="caution">
    <text evidence="1">The sequence shown here is derived from an EMBL/GenBank/DDBJ whole genome shotgun (WGS) entry which is preliminary data.</text>
</comment>
<dbReference type="EMBL" id="ANJA01002116">
    <property type="protein sequence ID" value="ETO72024.1"/>
    <property type="molecule type" value="Genomic_DNA"/>
</dbReference>
<sequence length="98" mass="10922">MKWIVMGNLPLSFCESVETRRYTKLAPVSVNALVSNMESVTKAVEKAIGEEMPDEFVLMLDDRSHGTEQFLAIYGCYDSPGGTLCCLWLPLWTSLANT</sequence>
<proteinExistence type="predicted"/>
<gene>
    <name evidence="1" type="ORF">F444_11740</name>
</gene>
<name>A0A080ZZG3_PHYNI</name>